<feature type="domain" description="VWFA" evidence="2">
    <location>
        <begin position="217"/>
        <end position="395"/>
    </location>
</feature>
<sequence length="581" mass="63879">MVAILAQLTTACHNQPSAQKSDTSSNLPVAQDVEREQRERLSELMESAQVGRSGDSVNQNFRNRGLMPRASRRLSDSPNARFKSVPSRSIASKPKPLLTTQPAIPEASNRENYSPIDENAFQRVKHNPLSTFAIDVDTASYSNLRRFLNNGQLPPTDAIRIEELINYFNYDYPEPESDRPFSITTEISQAPWNPTHQLVHIGIQGEKMAIEDLPPSNLVFLLDVSGSMNYPNKLPLLKDAFRMLVNELREEDQVSIVVYAGAAGVVLPPTPGNQKDKILTAIENLNAGGSTAGGAGIKLAYKLAQDNFIKSGNNRVILATDGDFNVGVSSDSELVKLIEQKRKKGVFLTVLGFGTGNLQDSKMEKIANKGNGNYAYIDNELEAKKVLVNEIGATLLTIAKDVKIQVEFNPAKVQGYRLIGYENRRLKDQDFNDDTKDAGELGAGHTVTALYEIIPVGAKTKVKLPDIDPLKYQSNAASTTNSQELMQVKLRYKEPDGNTSQLLTYPLVDKAVKLEDASDNFKFSAAVASFGMVLRDSPYKGKASFDQALTLAKESEGVDLEGYRAEFIDLVESAEEIGSRE</sequence>
<dbReference type="AlphaFoldDB" id="A0A1D8TY76"/>
<reference evidence="4" key="1">
    <citation type="submission" date="2016-10" db="EMBL/GenBank/DDBJ databases">
        <title>Comparative genomics uncovers the prolific and rare metabolic potential of the cyanobacterial genus Moorea.</title>
        <authorList>
            <person name="Leao T."/>
            <person name="Castelao G."/>
            <person name="Korobeynikov A."/>
            <person name="Monroe E.A."/>
            <person name="Podell S."/>
            <person name="Glukhov E."/>
            <person name="Allen E."/>
            <person name="Gerwick W.H."/>
            <person name="Gerwick L."/>
        </authorList>
    </citation>
    <scope>NUCLEOTIDE SEQUENCE [LARGE SCALE GENOMIC DNA]</scope>
    <source>
        <strain evidence="4">PAL-8-15-08-1</strain>
    </source>
</reference>
<dbReference type="InterPro" id="IPR002035">
    <property type="entry name" value="VWF_A"/>
</dbReference>
<dbReference type="InterPro" id="IPR051266">
    <property type="entry name" value="CLCR"/>
</dbReference>
<dbReference type="PROSITE" id="PS50234">
    <property type="entry name" value="VWFA"/>
    <property type="match status" value="1"/>
</dbReference>
<evidence type="ECO:0000313" key="4">
    <source>
        <dbReference type="Proteomes" id="UP000177870"/>
    </source>
</evidence>
<dbReference type="SMART" id="SM00327">
    <property type="entry name" value="VWA"/>
    <property type="match status" value="1"/>
</dbReference>
<dbReference type="PANTHER" id="PTHR10579:SF43">
    <property type="entry name" value="ZINC FINGER (C3HC4-TYPE RING FINGER) FAMILY PROTEIN"/>
    <property type="match status" value="1"/>
</dbReference>
<feature type="compositionally biased region" description="Polar residues" evidence="1">
    <location>
        <begin position="13"/>
        <end position="28"/>
    </location>
</feature>
<evidence type="ECO:0000256" key="1">
    <source>
        <dbReference type="SAM" id="MobiDB-lite"/>
    </source>
</evidence>
<dbReference type="CDD" id="cd01465">
    <property type="entry name" value="vWA_subgroup"/>
    <property type="match status" value="1"/>
</dbReference>
<feature type="compositionally biased region" description="Basic and acidic residues" evidence="1">
    <location>
        <begin position="32"/>
        <end position="43"/>
    </location>
</feature>
<accession>A0A1D8TY76</accession>
<dbReference type="InterPro" id="IPR022156">
    <property type="entry name" value="Uncharacterised_YfbK_N"/>
</dbReference>
<name>A0A1D8TY76_9CYAN</name>
<dbReference type="Proteomes" id="UP000177870">
    <property type="component" value="Chromosome"/>
</dbReference>
<evidence type="ECO:0000259" key="2">
    <source>
        <dbReference type="PROSITE" id="PS50234"/>
    </source>
</evidence>
<dbReference type="SUPFAM" id="SSF53300">
    <property type="entry name" value="vWA-like"/>
    <property type="match status" value="1"/>
</dbReference>
<dbReference type="KEGG" id="mpro:BJP34_27045"/>
<proteinExistence type="predicted"/>
<dbReference type="Pfam" id="PF12034">
    <property type="entry name" value="YfbK_C"/>
    <property type="match status" value="1"/>
</dbReference>
<protein>
    <recommendedName>
        <fullName evidence="2">VWFA domain-containing protein</fullName>
    </recommendedName>
</protein>
<dbReference type="Pfam" id="PF12450">
    <property type="entry name" value="vWF_A"/>
    <property type="match status" value="1"/>
</dbReference>
<evidence type="ECO:0000313" key="3">
    <source>
        <dbReference type="EMBL" id="AOX02611.1"/>
    </source>
</evidence>
<feature type="region of interest" description="Disordered" evidence="1">
    <location>
        <begin position="13"/>
        <end position="112"/>
    </location>
</feature>
<organism evidence="3 4">
    <name type="scientific">Moorena producens PAL-8-15-08-1</name>
    <dbReference type="NCBI Taxonomy" id="1458985"/>
    <lineage>
        <taxon>Bacteria</taxon>
        <taxon>Bacillati</taxon>
        <taxon>Cyanobacteriota</taxon>
        <taxon>Cyanophyceae</taxon>
        <taxon>Coleofasciculales</taxon>
        <taxon>Coleofasciculaceae</taxon>
        <taxon>Moorena</taxon>
    </lineage>
</organism>
<gene>
    <name evidence="3" type="ORF">BJP34_27045</name>
</gene>
<dbReference type="InterPro" id="IPR021908">
    <property type="entry name" value="YfbK_C"/>
</dbReference>
<dbReference type="EMBL" id="CP017599">
    <property type="protein sequence ID" value="AOX02611.1"/>
    <property type="molecule type" value="Genomic_DNA"/>
</dbReference>
<dbReference type="InterPro" id="IPR036465">
    <property type="entry name" value="vWFA_dom_sf"/>
</dbReference>
<dbReference type="Gene3D" id="3.40.50.410">
    <property type="entry name" value="von Willebrand factor, type A domain"/>
    <property type="match status" value="1"/>
</dbReference>
<dbReference type="Pfam" id="PF00092">
    <property type="entry name" value="VWA"/>
    <property type="match status" value="1"/>
</dbReference>
<dbReference type="PANTHER" id="PTHR10579">
    <property type="entry name" value="CALCIUM-ACTIVATED CHLORIDE CHANNEL REGULATOR"/>
    <property type="match status" value="1"/>
</dbReference>